<dbReference type="EMBL" id="JAEKNR010000178">
    <property type="protein sequence ID" value="MBJ7599986.1"/>
    <property type="molecule type" value="Genomic_DNA"/>
</dbReference>
<dbReference type="Proteomes" id="UP000612893">
    <property type="component" value="Unassembled WGS sequence"/>
</dbReference>
<evidence type="ECO:0000313" key="1">
    <source>
        <dbReference type="EMBL" id="MBJ7599986.1"/>
    </source>
</evidence>
<dbReference type="InterPro" id="IPR009351">
    <property type="entry name" value="AlkZ-like"/>
</dbReference>
<dbReference type="PANTHER" id="PTHR38479">
    <property type="entry name" value="LMO0824 PROTEIN"/>
    <property type="match status" value="1"/>
</dbReference>
<proteinExistence type="predicted"/>
<dbReference type="Pfam" id="PF06224">
    <property type="entry name" value="AlkZ-like"/>
    <property type="match status" value="1"/>
</dbReference>
<sequence>MLLQRQSLPVPETIEHLVGMQAQIPNSPYVGLWSRLEGFRPEQLSRLIEDREAVRGTMMRCTIHLFTAQDYLSLRPVLQPVVERGFKSSPFARQIAGIDRRALLSAGRAILEERPRPGAEVAKLLGERWPGVDADSLRYAVHYLEPLVQIPPRGVWGATSRPIMATAEAWLGRPLAGDREPDEMIRRYLAAFGPATVGDIQAWSGLTGLRQAVERMRPWLRSFRDERGRELLDVPDGPLPDPETPAPPRFLPEYDNSLLAHVDRTRIVADEHRIVSLNGSVLVDGFVRGTWKLVRKAGEATLVVEVFDPLSGEEAAPVTEEGGRLLAFAAPDAPRHDVRLVDARAG</sequence>
<accession>A0A934KB52</accession>
<organism evidence="1 2">
    <name type="scientific">Candidatus Nephthysia bennettiae</name>
    <dbReference type="NCBI Taxonomy" id="3127016"/>
    <lineage>
        <taxon>Bacteria</taxon>
        <taxon>Bacillati</taxon>
        <taxon>Candidatus Dormiibacterota</taxon>
        <taxon>Candidatus Dormibacteria</taxon>
        <taxon>Candidatus Dormibacterales</taxon>
        <taxon>Candidatus Dormibacteraceae</taxon>
        <taxon>Candidatus Nephthysia</taxon>
    </lineage>
</organism>
<name>A0A934KB52_9BACT</name>
<dbReference type="PANTHER" id="PTHR38479:SF2">
    <property type="entry name" value="WINGED HELIX DNA-BINDING DOMAIN-CONTAINING PROTEIN"/>
    <property type="match status" value="1"/>
</dbReference>
<keyword evidence="2" id="KW-1185">Reference proteome</keyword>
<reference evidence="1" key="1">
    <citation type="submission" date="2020-10" db="EMBL/GenBank/DDBJ databases">
        <title>Ca. Dormibacterota MAGs.</title>
        <authorList>
            <person name="Montgomery K."/>
        </authorList>
    </citation>
    <scope>NUCLEOTIDE SEQUENCE [LARGE SCALE GENOMIC DNA]</scope>
    <source>
        <strain evidence="1">SC8812_S17_10</strain>
    </source>
</reference>
<protein>
    <submittedName>
        <fullName evidence="1">AlkZ family DNA glycosylase</fullName>
    </submittedName>
</protein>
<dbReference type="AlphaFoldDB" id="A0A934KB52"/>
<comment type="caution">
    <text evidence="1">The sequence shown here is derived from an EMBL/GenBank/DDBJ whole genome shotgun (WGS) entry which is preliminary data.</text>
</comment>
<gene>
    <name evidence="1" type="ORF">JF922_18150</name>
</gene>
<evidence type="ECO:0000313" key="2">
    <source>
        <dbReference type="Proteomes" id="UP000612893"/>
    </source>
</evidence>